<dbReference type="AlphaFoldDB" id="A0A2T8F7R3"/>
<reference evidence="2 3" key="1">
    <citation type="submission" date="2018-04" db="EMBL/GenBank/DDBJ databases">
        <title>Genome of Nocardioides gansuensis WSJ-1.</title>
        <authorList>
            <person name="Wu S."/>
            <person name="Wang G."/>
        </authorList>
    </citation>
    <scope>NUCLEOTIDE SEQUENCE [LARGE SCALE GENOMIC DNA]</scope>
    <source>
        <strain evidence="2 3">WSJ-1</strain>
    </source>
</reference>
<dbReference type="InterPro" id="IPR029068">
    <property type="entry name" value="Glyas_Bleomycin-R_OHBP_Dase"/>
</dbReference>
<dbReference type="PROSITE" id="PS51819">
    <property type="entry name" value="VOC"/>
    <property type="match status" value="1"/>
</dbReference>
<dbReference type="RefSeq" id="WP_116573472.1">
    <property type="nucleotide sequence ID" value="NZ_QDGZ01000007.1"/>
</dbReference>
<gene>
    <name evidence="2" type="ORF">DDE18_17140</name>
</gene>
<proteinExistence type="predicted"/>
<dbReference type="EMBL" id="QDGZ01000007">
    <property type="protein sequence ID" value="PVG81707.1"/>
    <property type="molecule type" value="Genomic_DNA"/>
</dbReference>
<evidence type="ECO:0000259" key="1">
    <source>
        <dbReference type="PROSITE" id="PS51819"/>
    </source>
</evidence>
<feature type="domain" description="VOC" evidence="1">
    <location>
        <begin position="3"/>
        <end position="117"/>
    </location>
</feature>
<dbReference type="OrthoDB" id="3286168at2"/>
<dbReference type="InterPro" id="IPR037523">
    <property type="entry name" value="VOC_core"/>
</dbReference>
<dbReference type="SUPFAM" id="SSF54593">
    <property type="entry name" value="Glyoxalase/Bleomycin resistance protein/Dihydroxybiphenyl dioxygenase"/>
    <property type="match status" value="1"/>
</dbReference>
<dbReference type="InterPro" id="IPR041581">
    <property type="entry name" value="Glyoxalase_6"/>
</dbReference>
<keyword evidence="3" id="KW-1185">Reference proteome</keyword>
<evidence type="ECO:0000313" key="3">
    <source>
        <dbReference type="Proteomes" id="UP000246018"/>
    </source>
</evidence>
<dbReference type="PANTHER" id="PTHR35908">
    <property type="entry name" value="HYPOTHETICAL FUSION PROTEIN"/>
    <property type="match status" value="1"/>
</dbReference>
<dbReference type="Proteomes" id="UP000246018">
    <property type="component" value="Unassembled WGS sequence"/>
</dbReference>
<dbReference type="Pfam" id="PF18029">
    <property type="entry name" value="Glyoxalase_6"/>
    <property type="match status" value="2"/>
</dbReference>
<dbReference type="Gene3D" id="3.10.180.10">
    <property type="entry name" value="2,3-Dihydroxybiphenyl 1,2-Dioxygenase, domain 1"/>
    <property type="match status" value="2"/>
</dbReference>
<protein>
    <recommendedName>
        <fullName evidence="1">VOC domain-containing protein</fullName>
    </recommendedName>
</protein>
<organism evidence="2 3">
    <name type="scientific">Nocardioides gansuensis</name>
    <dbReference type="NCBI Taxonomy" id="2138300"/>
    <lineage>
        <taxon>Bacteria</taxon>
        <taxon>Bacillati</taxon>
        <taxon>Actinomycetota</taxon>
        <taxon>Actinomycetes</taxon>
        <taxon>Propionibacteriales</taxon>
        <taxon>Nocardioidaceae</taxon>
        <taxon>Nocardioides</taxon>
    </lineage>
</organism>
<name>A0A2T8F7R3_9ACTN</name>
<evidence type="ECO:0000313" key="2">
    <source>
        <dbReference type="EMBL" id="PVG81707.1"/>
    </source>
</evidence>
<dbReference type="PANTHER" id="PTHR35908:SF1">
    <property type="entry name" value="CONSERVED PROTEIN"/>
    <property type="match status" value="1"/>
</dbReference>
<sequence>MSEIFWVTAFLDVPAASHPAALEFWQGVTGYRVSEPRGEHLEFASLVPDGADDHLRVQRLEDGPPRIHLDLHVPDPRVAADRAAALGAREAVPDQGSDRGYVVMRSPGGFVFCFVSHPASRRARPVEWADGGRSLVDQVCLDMPEETYDEEAAFWESVTGWERRPSTGSPEFERLNPPAEQPLQFLLQRLGEPFGEVRAHLDLGCEGREAETRRHVRLGAVVESVGEWWTVLRDPAGAAYCITDHPPR</sequence>
<accession>A0A2T8F7R3</accession>
<comment type="caution">
    <text evidence="2">The sequence shown here is derived from an EMBL/GenBank/DDBJ whole genome shotgun (WGS) entry which is preliminary data.</text>
</comment>